<feature type="compositionally biased region" description="Basic and acidic residues" evidence="1">
    <location>
        <begin position="32"/>
        <end position="42"/>
    </location>
</feature>
<evidence type="ECO:0000313" key="3">
    <source>
        <dbReference type="Proteomes" id="UP001497457"/>
    </source>
</evidence>
<name>A0ABC8W478_9POAL</name>
<evidence type="ECO:0000313" key="2">
    <source>
        <dbReference type="EMBL" id="CAL4902480.1"/>
    </source>
</evidence>
<gene>
    <name evidence="2" type="ORF">URODEC1_LOCUS9991</name>
</gene>
<reference evidence="2" key="1">
    <citation type="submission" date="2024-10" db="EMBL/GenBank/DDBJ databases">
        <authorList>
            <person name="Ryan C."/>
        </authorList>
    </citation>
    <scope>NUCLEOTIDE SEQUENCE [LARGE SCALE GENOMIC DNA]</scope>
</reference>
<sequence length="89" mass="9687">MEMGRRNEAGMVDMVWGRRRAAPPPEEDDEFERSRSTKAKNDRLSVYEATMLKLRRGSVQAFTAAPPDGTNGGGDDGAATASAQNKQTN</sequence>
<organism evidence="2 3">
    <name type="scientific">Urochloa decumbens</name>
    <dbReference type="NCBI Taxonomy" id="240449"/>
    <lineage>
        <taxon>Eukaryota</taxon>
        <taxon>Viridiplantae</taxon>
        <taxon>Streptophyta</taxon>
        <taxon>Embryophyta</taxon>
        <taxon>Tracheophyta</taxon>
        <taxon>Spermatophyta</taxon>
        <taxon>Magnoliopsida</taxon>
        <taxon>Liliopsida</taxon>
        <taxon>Poales</taxon>
        <taxon>Poaceae</taxon>
        <taxon>PACMAD clade</taxon>
        <taxon>Panicoideae</taxon>
        <taxon>Panicodae</taxon>
        <taxon>Paniceae</taxon>
        <taxon>Melinidinae</taxon>
        <taxon>Urochloa</taxon>
    </lineage>
</organism>
<dbReference type="AlphaFoldDB" id="A0ABC8W478"/>
<feature type="region of interest" description="Disordered" evidence="1">
    <location>
        <begin position="60"/>
        <end position="89"/>
    </location>
</feature>
<accession>A0ABC8W478</accession>
<dbReference type="Proteomes" id="UP001497457">
    <property type="component" value="Chromosome 11b"/>
</dbReference>
<dbReference type="EMBL" id="OZ075121">
    <property type="protein sequence ID" value="CAL4902480.1"/>
    <property type="molecule type" value="Genomic_DNA"/>
</dbReference>
<protein>
    <submittedName>
        <fullName evidence="2">Uncharacterized protein</fullName>
    </submittedName>
</protein>
<proteinExistence type="predicted"/>
<evidence type="ECO:0000256" key="1">
    <source>
        <dbReference type="SAM" id="MobiDB-lite"/>
    </source>
</evidence>
<keyword evidence="3" id="KW-1185">Reference proteome</keyword>
<feature type="region of interest" description="Disordered" evidence="1">
    <location>
        <begin position="1"/>
        <end position="42"/>
    </location>
</feature>